<sequence>MKLIVGLGNPGSRYQGTRHNVGFEVVSIVARRVQATAEREQFSGLVSQGNLGPEKMLLLKPTTFMNVSGSSVLAARDFYKIETADILIICDDFALPLGKLRFRAKGSSGGQKGLDDVIRRLGTDAVPRLRVGIGAPPSGWDVANFVLSRFNKDEQIEAEISWQLAADGVQTFVQEGIQACMNKFNAKNV</sequence>
<dbReference type="NCBIfam" id="TIGR00447">
    <property type="entry name" value="pth"/>
    <property type="match status" value="1"/>
</dbReference>
<keyword evidence="4 6" id="KW-0694">RNA-binding</keyword>
<organism evidence="7 8">
    <name type="scientific">Pirellula staleyi (strain ATCC 27377 / DSM 6068 / ICPB 4128)</name>
    <name type="common">Pirella staleyi</name>
    <dbReference type="NCBI Taxonomy" id="530564"/>
    <lineage>
        <taxon>Bacteria</taxon>
        <taxon>Pseudomonadati</taxon>
        <taxon>Planctomycetota</taxon>
        <taxon>Planctomycetia</taxon>
        <taxon>Pirellulales</taxon>
        <taxon>Pirellulaceae</taxon>
        <taxon>Pirellula</taxon>
    </lineage>
</organism>
<feature type="binding site" evidence="6">
    <location>
        <position position="66"/>
    </location>
    <ligand>
        <name>tRNA</name>
        <dbReference type="ChEBI" id="CHEBI:17843"/>
    </ligand>
</feature>
<evidence type="ECO:0000256" key="6">
    <source>
        <dbReference type="HAMAP-Rule" id="MF_00083"/>
    </source>
</evidence>
<dbReference type="PANTHER" id="PTHR17224:SF1">
    <property type="entry name" value="PEPTIDYL-TRNA HYDROLASE"/>
    <property type="match status" value="1"/>
</dbReference>
<comment type="caution">
    <text evidence="6">Lacks conserved residue(s) required for the propagation of feature annotation.</text>
</comment>
<reference evidence="7 8" key="1">
    <citation type="journal article" date="2009" name="Stand. Genomic Sci.">
        <title>Complete genome sequence of Pirellula staleyi type strain (ATCC 27377).</title>
        <authorList>
            <person name="Clum A."/>
            <person name="Tindall B.J."/>
            <person name="Sikorski J."/>
            <person name="Ivanova N."/>
            <person name="Mavrommatis K."/>
            <person name="Lucas S."/>
            <person name="Glavina del Rio T."/>
            <person name="Nolan M."/>
            <person name="Chen F."/>
            <person name="Tice H."/>
            <person name="Pitluck S."/>
            <person name="Cheng J.F."/>
            <person name="Chertkov O."/>
            <person name="Brettin T."/>
            <person name="Han C."/>
            <person name="Detter J.C."/>
            <person name="Kuske C."/>
            <person name="Bruce D."/>
            <person name="Goodwin L."/>
            <person name="Ovchinikova G."/>
            <person name="Pati A."/>
            <person name="Mikhailova N."/>
            <person name="Chen A."/>
            <person name="Palaniappan K."/>
            <person name="Land M."/>
            <person name="Hauser L."/>
            <person name="Chang Y.J."/>
            <person name="Jeffries C.D."/>
            <person name="Chain P."/>
            <person name="Rohde M."/>
            <person name="Goker M."/>
            <person name="Bristow J."/>
            <person name="Eisen J.A."/>
            <person name="Markowitz V."/>
            <person name="Hugenholtz P."/>
            <person name="Kyrpides N.C."/>
            <person name="Klenk H.P."/>
            <person name="Lapidus A."/>
        </authorList>
    </citation>
    <scope>NUCLEOTIDE SEQUENCE [LARGE SCALE GENOMIC DNA]</scope>
    <source>
        <strain evidence="8">ATCC 27377 / DSM 6068 / ICPB 4128</strain>
    </source>
</reference>
<keyword evidence="6" id="KW-0963">Cytoplasm</keyword>
<dbReference type="STRING" id="530564.Psta_2670"/>
<comment type="function">
    <text evidence="6">Catalyzes the release of premature peptidyl moieties from peptidyl-tRNA molecules trapped in stalled 50S ribosomal subunits, and thus maintains levels of free tRNAs and 50S ribosomes.</text>
</comment>
<name>D2R6N9_PIRSD</name>
<dbReference type="CDD" id="cd00462">
    <property type="entry name" value="PTH"/>
    <property type="match status" value="1"/>
</dbReference>
<dbReference type="SUPFAM" id="SSF53178">
    <property type="entry name" value="Peptidyl-tRNA hydrolase-like"/>
    <property type="match status" value="1"/>
</dbReference>
<dbReference type="GO" id="GO:0072344">
    <property type="term" value="P:rescue of stalled ribosome"/>
    <property type="evidence" value="ECO:0007669"/>
    <property type="project" value="UniProtKB-UniRule"/>
</dbReference>
<dbReference type="EC" id="3.1.1.29" evidence="1 6"/>
<feature type="site" description="Stabilizes the basic form of H active site to accept a proton" evidence="6">
    <location>
        <position position="91"/>
    </location>
</feature>
<evidence type="ECO:0000256" key="4">
    <source>
        <dbReference type="ARBA" id="ARBA00022884"/>
    </source>
</evidence>
<dbReference type="EMBL" id="CP001848">
    <property type="protein sequence ID" value="ADB17339.1"/>
    <property type="molecule type" value="Genomic_DNA"/>
</dbReference>
<comment type="similarity">
    <text evidence="6">Belongs to the PTH family.</text>
</comment>
<evidence type="ECO:0000256" key="1">
    <source>
        <dbReference type="ARBA" id="ARBA00013260"/>
    </source>
</evidence>
<dbReference type="InterPro" id="IPR036416">
    <property type="entry name" value="Pept_tRNA_hydro_sf"/>
</dbReference>
<dbReference type="GO" id="GO:0006515">
    <property type="term" value="P:protein quality control for misfolded or incompletely synthesized proteins"/>
    <property type="evidence" value="ECO:0007669"/>
    <property type="project" value="UniProtKB-UniRule"/>
</dbReference>
<keyword evidence="8" id="KW-1185">Reference proteome</keyword>
<proteinExistence type="inferred from homology"/>
<comment type="subcellular location">
    <subcellularLocation>
        <location evidence="6">Cytoplasm</location>
    </subcellularLocation>
</comment>
<dbReference type="FunFam" id="3.40.50.1470:FF:000001">
    <property type="entry name" value="Peptidyl-tRNA hydrolase"/>
    <property type="match status" value="1"/>
</dbReference>
<dbReference type="AlphaFoldDB" id="D2R6N9"/>
<gene>
    <name evidence="6" type="primary">pth</name>
    <name evidence="7" type="ordered locus">Psta_2670</name>
</gene>
<dbReference type="Proteomes" id="UP000001887">
    <property type="component" value="Chromosome"/>
</dbReference>
<dbReference type="eggNOG" id="COG0193">
    <property type="taxonomic scope" value="Bacteria"/>
</dbReference>
<accession>D2R6N9</accession>
<dbReference type="HAMAP" id="MF_00083">
    <property type="entry name" value="Pept_tRNA_hydro_bact"/>
    <property type="match status" value="1"/>
</dbReference>
<dbReference type="Gene3D" id="3.40.50.1470">
    <property type="entry name" value="Peptidyl-tRNA hydrolase"/>
    <property type="match status" value="1"/>
</dbReference>
<comment type="subunit">
    <text evidence="6">Monomer.</text>
</comment>
<dbReference type="KEGG" id="psl:Psta_2670"/>
<comment type="function">
    <text evidence="6">Hydrolyzes ribosome-free peptidyl-tRNAs (with 1 or more amino acids incorporated), which drop off the ribosome during protein synthesis, or as a result of ribosome stalling.</text>
</comment>
<feature type="binding site" evidence="6">
    <location>
        <position position="14"/>
    </location>
    <ligand>
        <name>tRNA</name>
        <dbReference type="ChEBI" id="CHEBI:17843"/>
    </ligand>
</feature>
<dbReference type="GO" id="GO:0004045">
    <property type="term" value="F:peptidyl-tRNA hydrolase activity"/>
    <property type="evidence" value="ECO:0007669"/>
    <property type="project" value="UniProtKB-UniRule"/>
</dbReference>
<feature type="site" description="Discriminates between blocked and unblocked aminoacyl-tRNA" evidence="6">
    <location>
        <position position="9"/>
    </location>
</feature>
<evidence type="ECO:0000313" key="8">
    <source>
        <dbReference type="Proteomes" id="UP000001887"/>
    </source>
</evidence>
<dbReference type="Pfam" id="PF01195">
    <property type="entry name" value="Pept_tRNA_hydro"/>
    <property type="match status" value="1"/>
</dbReference>
<dbReference type="GO" id="GO:0005737">
    <property type="term" value="C:cytoplasm"/>
    <property type="evidence" value="ECO:0007669"/>
    <property type="project" value="UniProtKB-SubCell"/>
</dbReference>
<evidence type="ECO:0000256" key="2">
    <source>
        <dbReference type="ARBA" id="ARBA00022555"/>
    </source>
</evidence>
<comment type="catalytic activity">
    <reaction evidence="6">
        <text>an N-acyl-L-alpha-aminoacyl-tRNA + H2O = an N-acyl-L-amino acid + a tRNA + H(+)</text>
        <dbReference type="Rhea" id="RHEA:54448"/>
        <dbReference type="Rhea" id="RHEA-COMP:10123"/>
        <dbReference type="Rhea" id="RHEA-COMP:13883"/>
        <dbReference type="ChEBI" id="CHEBI:15377"/>
        <dbReference type="ChEBI" id="CHEBI:15378"/>
        <dbReference type="ChEBI" id="CHEBI:59874"/>
        <dbReference type="ChEBI" id="CHEBI:78442"/>
        <dbReference type="ChEBI" id="CHEBI:138191"/>
        <dbReference type="EC" id="3.1.1.29"/>
    </reaction>
</comment>
<protein>
    <recommendedName>
        <fullName evidence="5 6">Peptidyl-tRNA hydrolase</fullName>
        <shortName evidence="6">Pth</shortName>
        <ecNumber evidence="1 6">3.1.1.29</ecNumber>
    </recommendedName>
</protein>
<keyword evidence="2 6" id="KW-0820">tRNA-binding</keyword>
<dbReference type="GO" id="GO:0000049">
    <property type="term" value="F:tRNA binding"/>
    <property type="evidence" value="ECO:0007669"/>
    <property type="project" value="UniProtKB-UniRule"/>
</dbReference>
<dbReference type="HOGENOM" id="CLU_062456_4_1_0"/>
<evidence type="ECO:0000313" key="7">
    <source>
        <dbReference type="EMBL" id="ADB17339.1"/>
    </source>
</evidence>
<dbReference type="InterPro" id="IPR001328">
    <property type="entry name" value="Pept_tRNA_hydro"/>
</dbReference>
<keyword evidence="3 6" id="KW-0378">Hydrolase</keyword>
<dbReference type="PANTHER" id="PTHR17224">
    <property type="entry name" value="PEPTIDYL-TRNA HYDROLASE"/>
    <property type="match status" value="1"/>
</dbReference>
<feature type="binding site" evidence="6">
    <location>
        <position position="64"/>
    </location>
    <ligand>
        <name>tRNA</name>
        <dbReference type="ChEBI" id="CHEBI:17843"/>
    </ligand>
</feature>
<evidence type="ECO:0000256" key="5">
    <source>
        <dbReference type="ARBA" id="ARBA00050038"/>
    </source>
</evidence>
<evidence type="ECO:0000256" key="3">
    <source>
        <dbReference type="ARBA" id="ARBA00022801"/>
    </source>
</evidence>
<dbReference type="OrthoDB" id="9800507at2"/>
<feature type="active site" description="Proton acceptor" evidence="6">
    <location>
        <position position="19"/>
    </location>
</feature>